<name>Q38588_BPSP2</name>
<reference evidence="1" key="2">
    <citation type="submission" date="1985-09" db="EMBL/GenBank/DDBJ databases">
        <authorList>
            <person name="Raden B."/>
        </authorList>
    </citation>
    <scope>NUCLEOTIDE SEQUENCE</scope>
    <source>
        <strain evidence="1">Bacillus subtilis</strain>
    </source>
</reference>
<evidence type="ECO:0000313" key="1">
    <source>
        <dbReference type="EMBL" id="CAA25692.1"/>
    </source>
</evidence>
<protein>
    <submittedName>
        <fullName evidence="1">Bacillus subtilis phage SP02 gene L for DNA polymerase</fullName>
    </submittedName>
</protein>
<organismHost>
    <name type="scientific">Bacillus subtilis</name>
    <dbReference type="NCBI Taxonomy" id="1423"/>
</organismHost>
<reference evidence="1" key="1">
    <citation type="journal article" date="1984" name="J. Virol.">
        <title>Nucleotide sequence of the temperate Bacillus subtilis bacteriophage SPO2 DNA polymerase gene L.</title>
        <authorList>
            <person name="Raden B."/>
            <person name="Rutberg L."/>
        </authorList>
    </citation>
    <scope>NUCLEOTIDE SEQUENCE</scope>
    <source>
        <strain evidence="1">Bacillus subtilis</strain>
    </source>
</reference>
<proteinExistence type="predicted"/>
<dbReference type="EMBL" id="X01458">
    <property type="protein sequence ID" value="CAA25692.1"/>
    <property type="molecule type" value="Genomic_DNA"/>
</dbReference>
<organism evidence="1">
    <name type="scientific">Bacillus phage SP02</name>
    <name type="common">Bacteriophage SP02</name>
    <dbReference type="NCBI Taxonomy" id="10723"/>
    <lineage>
        <taxon>Viruses</taxon>
        <taxon>Duplodnaviria</taxon>
        <taxon>Heunggongvirae</taxon>
        <taxon>Uroviricota</taxon>
        <taxon>Caudoviricetes</taxon>
        <taxon>Lambdavirus</taxon>
    </lineage>
</organism>
<accession>Q38588</accession>
<sequence length="33" mass="4011">MSFIRSLIAVFGLLFSVRKKEVEYYEWIERDGK</sequence>